<name>A0A1V2I7N4_9ACTN</name>
<gene>
    <name evidence="3" type="ORF">BL253_22225</name>
</gene>
<feature type="compositionally biased region" description="Polar residues" evidence="1">
    <location>
        <begin position="191"/>
        <end position="208"/>
    </location>
</feature>
<dbReference type="AlphaFoldDB" id="A0A1V2I7N4"/>
<feature type="signal peptide" evidence="2">
    <location>
        <begin position="1"/>
        <end position="27"/>
    </location>
</feature>
<comment type="caution">
    <text evidence="3">The sequence shown here is derived from an EMBL/GenBank/DDBJ whole genome shotgun (WGS) entry which is preliminary data.</text>
</comment>
<keyword evidence="4" id="KW-1185">Reference proteome</keyword>
<feature type="region of interest" description="Disordered" evidence="1">
    <location>
        <begin position="38"/>
        <end position="58"/>
    </location>
</feature>
<keyword evidence="2" id="KW-0732">Signal</keyword>
<protein>
    <submittedName>
        <fullName evidence="3">DUF2599 domain-containing protein</fullName>
    </submittedName>
</protein>
<dbReference type="Proteomes" id="UP000188929">
    <property type="component" value="Unassembled WGS sequence"/>
</dbReference>
<feature type="region of interest" description="Disordered" evidence="1">
    <location>
        <begin position="191"/>
        <end position="225"/>
    </location>
</feature>
<sequence length="225" mass="23015">MRRAVGRAVSAGAVAAGLVLVSALTVACQPQGTARSDAAARSADGSSASSSPSATANAGATAAPSAAAGAAGAAADGPPYCGASRYVEEITVQRWSNGDFRVSLRPTSDARHANDRNEATAVMWQAIRRCLTPSAGFTGLDGPVGGSLQDQLRCHEYLALVPASGGQGYATGETFDVESWRPEAGRSRWFSTKCGNTLGTDPSGTSRTFRPDGVQPQQTVTGEHE</sequence>
<evidence type="ECO:0000313" key="4">
    <source>
        <dbReference type="Proteomes" id="UP000188929"/>
    </source>
</evidence>
<dbReference type="PROSITE" id="PS51257">
    <property type="entry name" value="PROKAR_LIPOPROTEIN"/>
    <property type="match status" value="1"/>
</dbReference>
<accession>A0A1V2I7N4</accession>
<feature type="chain" id="PRO_5038466210" evidence="2">
    <location>
        <begin position="28"/>
        <end position="225"/>
    </location>
</feature>
<reference evidence="4" key="1">
    <citation type="submission" date="2016-10" db="EMBL/GenBank/DDBJ databases">
        <title>Frankia sp. NRRL B-16386 Genome sequencing.</title>
        <authorList>
            <person name="Ghodhbane-Gtari F."/>
            <person name="Swanson E."/>
            <person name="Gueddou A."/>
            <person name="Hezbri K."/>
            <person name="Ktari K."/>
            <person name="Nouioui I."/>
            <person name="Morris K."/>
            <person name="Simpson S."/>
            <person name="Abebe-Akele F."/>
            <person name="Thomas K."/>
            <person name="Gtari M."/>
            <person name="Tisa L.S."/>
        </authorList>
    </citation>
    <scope>NUCLEOTIDE SEQUENCE [LARGE SCALE GENOMIC DNA]</scope>
    <source>
        <strain evidence="4">NRRL B-16386</strain>
    </source>
</reference>
<organism evidence="3 4">
    <name type="scientific">Pseudofrankia asymbiotica</name>
    <dbReference type="NCBI Taxonomy" id="1834516"/>
    <lineage>
        <taxon>Bacteria</taxon>
        <taxon>Bacillati</taxon>
        <taxon>Actinomycetota</taxon>
        <taxon>Actinomycetes</taxon>
        <taxon>Frankiales</taxon>
        <taxon>Frankiaceae</taxon>
        <taxon>Pseudofrankia</taxon>
    </lineage>
</organism>
<feature type="compositionally biased region" description="Polar residues" evidence="1">
    <location>
        <begin position="215"/>
        <end position="225"/>
    </location>
</feature>
<dbReference type="STRING" id="1834516.BL253_22225"/>
<evidence type="ECO:0000256" key="1">
    <source>
        <dbReference type="SAM" id="MobiDB-lite"/>
    </source>
</evidence>
<dbReference type="EMBL" id="MOMC01000046">
    <property type="protein sequence ID" value="ONH27282.1"/>
    <property type="molecule type" value="Genomic_DNA"/>
</dbReference>
<proteinExistence type="predicted"/>
<evidence type="ECO:0000256" key="2">
    <source>
        <dbReference type="SAM" id="SignalP"/>
    </source>
</evidence>
<evidence type="ECO:0000313" key="3">
    <source>
        <dbReference type="EMBL" id="ONH27282.1"/>
    </source>
</evidence>